<dbReference type="InterPro" id="IPR012507">
    <property type="entry name" value="YibE_F"/>
</dbReference>
<sequence length="248" mass="27368">MIYLTGLLLLLLWLVCGRHGWVIFGSLAGSFITLMLLVMLIADEFNPVVVGVILAVVLVYWAIYPNTPNPQVRRTALVCTLMTLLLLLALAVVFIYGTFSYGFASEDTEEIEQFVTSIGISFPQIQVIVVLLSSLGAVAEASIAISAGMWELVAYQPQISAQRLWAAGLALSRKNLITAFNTLLFGFFGSYLTLGLWFLQLHYAPVKIINNVIVSTAVVELVLAFGGILLVMLLVNGYIIWQRRHQTR</sequence>
<dbReference type="EMBL" id="JXJQ01000002">
    <property type="protein sequence ID" value="KJY63162.1"/>
    <property type="molecule type" value="Genomic_DNA"/>
</dbReference>
<dbReference type="Pfam" id="PF07907">
    <property type="entry name" value="YibE_F"/>
    <property type="match status" value="1"/>
</dbReference>
<evidence type="ECO:0000313" key="2">
    <source>
        <dbReference type="EMBL" id="KJY63162.1"/>
    </source>
</evidence>
<feature type="transmembrane region" description="Helical" evidence="1">
    <location>
        <begin position="30"/>
        <end position="63"/>
    </location>
</feature>
<protein>
    <submittedName>
        <fullName evidence="2">Putative membrane protein</fullName>
    </submittedName>
</protein>
<proteinExistence type="predicted"/>
<dbReference type="PIRSF" id="PIRSF031503">
    <property type="entry name" value="UCP031503_mp"/>
    <property type="match status" value="1"/>
</dbReference>
<accession>A0A0F4LWK7</accession>
<dbReference type="OrthoDB" id="2414035at2"/>
<reference evidence="2 3" key="1">
    <citation type="submission" date="2015-01" db="EMBL/GenBank/DDBJ databases">
        <title>Comparative genomics of the lactic acid bacteria isolated from the honey bee gut.</title>
        <authorList>
            <person name="Ellegaard K.M."/>
            <person name="Tamarit D."/>
            <person name="Javelind E."/>
            <person name="Olofsson T."/>
            <person name="Andersson S.G."/>
            <person name="Vasquez A."/>
        </authorList>
    </citation>
    <scope>NUCLEOTIDE SEQUENCE [LARGE SCALE GENOMIC DNA]</scope>
    <source>
        <strain evidence="2 3">Bin4</strain>
    </source>
</reference>
<evidence type="ECO:0000256" key="1">
    <source>
        <dbReference type="SAM" id="Phobius"/>
    </source>
</evidence>
<dbReference type="HOGENOM" id="CLU_071016_0_0_9"/>
<dbReference type="AlphaFoldDB" id="A0A0F4LWK7"/>
<keyword evidence="1" id="KW-1133">Transmembrane helix</keyword>
<gene>
    <name evidence="2" type="ORF">JG30_00690</name>
</gene>
<evidence type="ECO:0000313" key="3">
    <source>
        <dbReference type="Proteomes" id="UP000033558"/>
    </source>
</evidence>
<feature type="transmembrane region" description="Helical" evidence="1">
    <location>
        <begin position="176"/>
        <end position="200"/>
    </location>
</feature>
<keyword evidence="1" id="KW-0812">Transmembrane</keyword>
<dbReference type="Proteomes" id="UP000033558">
    <property type="component" value="Unassembled WGS sequence"/>
</dbReference>
<feature type="transmembrane region" description="Helical" evidence="1">
    <location>
        <begin position="212"/>
        <end position="241"/>
    </location>
</feature>
<keyword evidence="1" id="KW-0472">Membrane</keyword>
<keyword evidence="3" id="KW-1185">Reference proteome</keyword>
<dbReference type="STRING" id="1218492.JG30_00690"/>
<dbReference type="RefSeq" id="WP_052725138.1">
    <property type="nucleotide sequence ID" value="NZ_JBHSZT010000003.1"/>
</dbReference>
<dbReference type="InterPro" id="IPR014564">
    <property type="entry name" value="UCP031503_TM"/>
</dbReference>
<organism evidence="2 3">
    <name type="scientific">Bombilactobacillus mellifer</name>
    <dbReference type="NCBI Taxonomy" id="1218492"/>
    <lineage>
        <taxon>Bacteria</taxon>
        <taxon>Bacillati</taxon>
        <taxon>Bacillota</taxon>
        <taxon>Bacilli</taxon>
        <taxon>Lactobacillales</taxon>
        <taxon>Lactobacillaceae</taxon>
        <taxon>Bombilactobacillus</taxon>
    </lineage>
</organism>
<feature type="transmembrane region" description="Helical" evidence="1">
    <location>
        <begin position="75"/>
        <end position="99"/>
    </location>
</feature>
<comment type="caution">
    <text evidence="2">The sequence shown here is derived from an EMBL/GenBank/DDBJ whole genome shotgun (WGS) entry which is preliminary data.</text>
</comment>
<dbReference type="PATRIC" id="fig|1218492.5.peg.181"/>
<dbReference type="PANTHER" id="PTHR41771">
    <property type="entry name" value="MEMBRANE PROTEIN-RELATED"/>
    <property type="match status" value="1"/>
</dbReference>
<dbReference type="PANTHER" id="PTHR41771:SF1">
    <property type="entry name" value="MEMBRANE PROTEIN"/>
    <property type="match status" value="1"/>
</dbReference>
<name>A0A0F4LWK7_9LACO</name>